<dbReference type="GeneID" id="66081809"/>
<accession>A0A9P7RTG5</accession>
<dbReference type="AlphaFoldDB" id="A0A9P7RTG5"/>
<reference evidence="2" key="1">
    <citation type="journal article" date="2021" name="Genome Biol. Evol.">
        <title>The assembled and annotated genome of the fairy-ring fungus Marasmius oreades.</title>
        <authorList>
            <person name="Hiltunen M."/>
            <person name="Ament-Velasquez S.L."/>
            <person name="Johannesson H."/>
        </authorList>
    </citation>
    <scope>NUCLEOTIDE SEQUENCE</scope>
    <source>
        <strain evidence="2">03SP1</strain>
    </source>
</reference>
<name>A0A9P7RTG5_9AGAR</name>
<dbReference type="OrthoDB" id="2977013at2759"/>
<dbReference type="Proteomes" id="UP001049176">
    <property type="component" value="Chromosome 8"/>
</dbReference>
<organism evidence="2 3">
    <name type="scientific">Marasmius oreades</name>
    <name type="common">fairy-ring Marasmius</name>
    <dbReference type="NCBI Taxonomy" id="181124"/>
    <lineage>
        <taxon>Eukaryota</taxon>
        <taxon>Fungi</taxon>
        <taxon>Dikarya</taxon>
        <taxon>Basidiomycota</taxon>
        <taxon>Agaricomycotina</taxon>
        <taxon>Agaricomycetes</taxon>
        <taxon>Agaricomycetidae</taxon>
        <taxon>Agaricales</taxon>
        <taxon>Marasmiineae</taxon>
        <taxon>Marasmiaceae</taxon>
        <taxon>Marasmius</taxon>
    </lineage>
</organism>
<dbReference type="EMBL" id="CM032188">
    <property type="protein sequence ID" value="KAG7088768.1"/>
    <property type="molecule type" value="Genomic_DNA"/>
</dbReference>
<feature type="domain" description="CRIM" evidence="1">
    <location>
        <begin position="188"/>
        <end position="293"/>
    </location>
</feature>
<protein>
    <recommendedName>
        <fullName evidence="1">CRIM domain-containing protein</fullName>
    </recommendedName>
</protein>
<dbReference type="RefSeq" id="XP_043005239.1">
    <property type="nucleotide sequence ID" value="XM_043157871.1"/>
</dbReference>
<keyword evidence="3" id="KW-1185">Reference proteome</keyword>
<dbReference type="KEGG" id="more:E1B28_012734"/>
<evidence type="ECO:0000313" key="3">
    <source>
        <dbReference type="Proteomes" id="UP001049176"/>
    </source>
</evidence>
<proteinExistence type="predicted"/>
<gene>
    <name evidence="2" type="ORF">E1B28_012734</name>
</gene>
<evidence type="ECO:0000259" key="1">
    <source>
        <dbReference type="Pfam" id="PF16978"/>
    </source>
</evidence>
<dbReference type="Pfam" id="PF16978">
    <property type="entry name" value="CRIM"/>
    <property type="match status" value="1"/>
</dbReference>
<comment type="caution">
    <text evidence="2">The sequence shown here is derived from an EMBL/GenBank/DDBJ whole genome shotgun (WGS) entry which is preliminary data.</text>
</comment>
<sequence length="390" mass="42998">MTFPRPANAVPYRPDSAPNSPSLLSILALPASKTMFALGKKRHHSQGHIPDGRGSPLVRYGYSCISGLESNERCWLSNRYKPSDPAFSPIPSSLMSSACDEDFNFSFMSYDSEVGTSRSKPPPPAPSASSSYYLSPLRKAMKMSGVLEQPLSEVESDDDVAYSVLDFTRRDVRPLSTDSSPSQSSEMSGLTKLLNAPAPPITNPYSENVRLTMLKSSQGDDRLKITVFFPHAESPAGKSMVLDLHEEASIEELIGMGLWTYWENGWIPQLSINHTDSYTPKHSRKSVASGWKVFPVRYGFVDQGHGAYGSSDKVRLLDGVVEFAVMKASEDDYRRVKSPLGHRKSYSMPSHRMSLLLVRSRKRDNPLSSLKSVLIRTESGGSPDVVEAPV</sequence>
<dbReference type="InterPro" id="IPR031567">
    <property type="entry name" value="CRIM_dom"/>
</dbReference>
<evidence type="ECO:0000313" key="2">
    <source>
        <dbReference type="EMBL" id="KAG7088768.1"/>
    </source>
</evidence>